<comment type="caution">
    <text evidence="1">The sequence shown here is derived from an EMBL/GenBank/DDBJ whole genome shotgun (WGS) entry which is preliminary data.</text>
</comment>
<name>A0A645DDM1_9ZZZZ</name>
<proteinExistence type="predicted"/>
<dbReference type="EMBL" id="VSSQ01035390">
    <property type="protein sequence ID" value="MPM87590.1"/>
    <property type="molecule type" value="Genomic_DNA"/>
</dbReference>
<organism evidence="1">
    <name type="scientific">bioreactor metagenome</name>
    <dbReference type="NCBI Taxonomy" id="1076179"/>
    <lineage>
        <taxon>unclassified sequences</taxon>
        <taxon>metagenomes</taxon>
        <taxon>ecological metagenomes</taxon>
    </lineage>
</organism>
<sequence>MIPVGVGVIVDHRVGSVKHCLLQGAICLPLRYLGIRQRDICGPDTHCGGRRFPVDMSVMPCTSEDPIRPYPLARQHTQQNQQQ</sequence>
<protein>
    <submittedName>
        <fullName evidence="1">Uncharacterized protein</fullName>
    </submittedName>
</protein>
<gene>
    <name evidence="1" type="ORF">SDC9_134690</name>
</gene>
<accession>A0A645DDM1</accession>
<evidence type="ECO:0000313" key="1">
    <source>
        <dbReference type="EMBL" id="MPM87590.1"/>
    </source>
</evidence>
<dbReference type="AlphaFoldDB" id="A0A645DDM1"/>
<reference evidence="1" key="1">
    <citation type="submission" date="2019-08" db="EMBL/GenBank/DDBJ databases">
        <authorList>
            <person name="Kucharzyk K."/>
            <person name="Murdoch R.W."/>
            <person name="Higgins S."/>
            <person name="Loffler F."/>
        </authorList>
    </citation>
    <scope>NUCLEOTIDE SEQUENCE</scope>
</reference>